<dbReference type="Pfam" id="PF00106">
    <property type="entry name" value="adh_short"/>
    <property type="match status" value="1"/>
</dbReference>
<organism evidence="1 2">
    <name type="scientific">Caldicellulosiruptor morganii</name>
    <dbReference type="NCBI Taxonomy" id="1387555"/>
    <lineage>
        <taxon>Bacteria</taxon>
        <taxon>Bacillati</taxon>
        <taxon>Bacillota</taxon>
        <taxon>Bacillota incertae sedis</taxon>
        <taxon>Caldicellulosiruptorales</taxon>
        <taxon>Caldicellulosiruptoraceae</taxon>
        <taxon>Caldicellulosiruptor</taxon>
    </lineage>
</organism>
<dbReference type="SUPFAM" id="SSF51735">
    <property type="entry name" value="NAD(P)-binding Rossmann-fold domains"/>
    <property type="match status" value="1"/>
</dbReference>
<dbReference type="Gene3D" id="3.40.50.720">
    <property type="entry name" value="NAD(P)-binding Rossmann-like Domain"/>
    <property type="match status" value="1"/>
</dbReference>
<dbReference type="InterPro" id="IPR036291">
    <property type="entry name" value="NAD(P)-bd_dom_sf"/>
</dbReference>
<proteinExistence type="predicted"/>
<dbReference type="PRINTS" id="PR00081">
    <property type="entry name" value="GDHRDH"/>
</dbReference>
<name>A0ABY7BL44_9FIRM</name>
<protein>
    <submittedName>
        <fullName evidence="1">SDR family NAD(P)-dependent oxidoreductase</fullName>
    </submittedName>
</protein>
<dbReference type="EMBL" id="CP113865">
    <property type="protein sequence ID" value="WAM33567.1"/>
    <property type="molecule type" value="Genomic_DNA"/>
</dbReference>
<dbReference type="InterPro" id="IPR052184">
    <property type="entry name" value="SDR_enzymes"/>
</dbReference>
<accession>A0ABY7BL44</accession>
<evidence type="ECO:0000313" key="2">
    <source>
        <dbReference type="Proteomes" id="UP001164909"/>
    </source>
</evidence>
<dbReference type="InterPro" id="IPR002347">
    <property type="entry name" value="SDR_fam"/>
</dbReference>
<dbReference type="PANTHER" id="PTHR45458:SF1">
    <property type="entry name" value="SHORT CHAIN DEHYDROGENASE"/>
    <property type="match status" value="1"/>
</dbReference>
<evidence type="ECO:0000313" key="1">
    <source>
        <dbReference type="EMBL" id="WAM33567.1"/>
    </source>
</evidence>
<keyword evidence="2" id="KW-1185">Reference proteome</keyword>
<dbReference type="Proteomes" id="UP001164909">
    <property type="component" value="Chromosome"/>
</dbReference>
<dbReference type="RefSeq" id="WP_045168890.1">
    <property type="nucleotide sequence ID" value="NZ_CP113865.1"/>
</dbReference>
<gene>
    <name evidence="1" type="ORF">OTK00_002077</name>
</gene>
<sequence length="235" mass="25781">MKVIVTGTNKGLGLCLVKKFVQMGHIVIAGFYEKDDIGKLQEFVNSKNYNGEVFLVSMDVSDEKSVSQAVGIIKEKYGQIDAVIHNAGVLFPSDRNSDILNTDIDILRKTLEVNTIGTVIVMKHTYDIVRKDGKGIMIFITSDAASITNTGSNFPAYSISKAAANKAVIILKRTIGDACRVYAMHPGWMKTDMGGEGAQIDPMESAQGIYDIIAGNVKIDKDVWYINYKGEQMMV</sequence>
<dbReference type="PANTHER" id="PTHR45458">
    <property type="entry name" value="SHORT-CHAIN DEHYDROGENASE/REDUCTASE SDR"/>
    <property type="match status" value="1"/>
</dbReference>
<reference evidence="1" key="1">
    <citation type="submission" date="2022-12" db="EMBL/GenBank/DDBJ databases">
        <authorList>
            <person name="Bing R.G."/>
            <person name="Willard D.J."/>
            <person name="Manesh M.J.H."/>
            <person name="Laemthong T."/>
            <person name="Crosby J.R."/>
            <person name="Kelly R.M."/>
        </authorList>
    </citation>
    <scope>NUCLEOTIDE SEQUENCE</scope>
    <source>
        <strain evidence="1">DSM 8990</strain>
    </source>
</reference>